<dbReference type="Proteomes" id="UP000442619">
    <property type="component" value="Unassembled WGS sequence"/>
</dbReference>
<protein>
    <recommendedName>
        <fullName evidence="3">Phage transcriptional regulator, ArpU family</fullName>
    </recommendedName>
</protein>
<sequence>MEEKKEILRLIKQYHQARNYLHYESLCYIPATTHLIKDGTPSSQGCYMNHRLEKKMRAERCIQVVEEAKEHIGEEYYTIIQQDFMFHSDKYWYLEYYSKATYYRKRKLAMQAFLGYMSLFLEFYDE</sequence>
<dbReference type="EMBL" id="VUNM01000001">
    <property type="protein sequence ID" value="MST88130.1"/>
    <property type="molecule type" value="Genomic_DNA"/>
</dbReference>
<dbReference type="AlphaFoldDB" id="A0A844FRP2"/>
<evidence type="ECO:0000313" key="1">
    <source>
        <dbReference type="EMBL" id="MST88130.1"/>
    </source>
</evidence>
<gene>
    <name evidence="1" type="ORF">FYJ79_00710</name>
</gene>
<reference evidence="1 2" key="1">
    <citation type="submission" date="2019-08" db="EMBL/GenBank/DDBJ databases">
        <title>In-depth cultivation of the pig gut microbiome towards novel bacterial diversity and tailored functional studies.</title>
        <authorList>
            <person name="Wylensek D."/>
            <person name="Hitch T.C.A."/>
            <person name="Clavel T."/>
        </authorList>
    </citation>
    <scope>NUCLEOTIDE SEQUENCE [LARGE SCALE GENOMIC DNA]</scope>
    <source>
        <strain evidence="1 2">CA-Schmier-601-WT-3</strain>
    </source>
</reference>
<dbReference type="NCBIfam" id="NF045770">
    <property type="entry name" value="MPN403_MG284_C"/>
    <property type="match status" value="1"/>
</dbReference>
<organism evidence="1 2">
    <name type="scientific">Sharpea porci</name>
    <dbReference type="NCBI Taxonomy" id="2652286"/>
    <lineage>
        <taxon>Bacteria</taxon>
        <taxon>Bacillati</taxon>
        <taxon>Bacillota</taxon>
        <taxon>Erysipelotrichia</taxon>
        <taxon>Erysipelotrichales</taxon>
        <taxon>Coprobacillaceae</taxon>
        <taxon>Sharpea</taxon>
    </lineage>
</organism>
<evidence type="ECO:0008006" key="3">
    <source>
        <dbReference type="Google" id="ProtNLM"/>
    </source>
</evidence>
<proteinExistence type="predicted"/>
<name>A0A844FRP2_9FIRM</name>
<dbReference type="InterPro" id="IPR058231">
    <property type="entry name" value="MG284-like_C"/>
</dbReference>
<evidence type="ECO:0000313" key="2">
    <source>
        <dbReference type="Proteomes" id="UP000442619"/>
    </source>
</evidence>
<dbReference type="RefSeq" id="WP_154514071.1">
    <property type="nucleotide sequence ID" value="NZ_VUNM01000001.1"/>
</dbReference>
<keyword evidence="2" id="KW-1185">Reference proteome</keyword>
<comment type="caution">
    <text evidence="1">The sequence shown here is derived from an EMBL/GenBank/DDBJ whole genome shotgun (WGS) entry which is preliminary data.</text>
</comment>
<accession>A0A844FRP2</accession>